<protein>
    <submittedName>
        <fullName evidence="1">Uncharacterized protein</fullName>
    </submittedName>
</protein>
<accession>A0A0A9A3Z5</accession>
<proteinExistence type="predicted"/>
<reference evidence="1" key="1">
    <citation type="submission" date="2014-09" db="EMBL/GenBank/DDBJ databases">
        <authorList>
            <person name="Magalhaes I.L.F."/>
            <person name="Oliveira U."/>
            <person name="Santos F.R."/>
            <person name="Vidigal T.H.D.A."/>
            <person name="Brescovit A.D."/>
            <person name="Santos A.J."/>
        </authorList>
    </citation>
    <scope>NUCLEOTIDE SEQUENCE</scope>
    <source>
        <tissue evidence="1">Shoot tissue taken approximately 20 cm above the soil surface</tissue>
    </source>
</reference>
<dbReference type="AlphaFoldDB" id="A0A0A9A3Z5"/>
<name>A0A0A9A3Z5_ARUDO</name>
<sequence>MLHAEPSILLPWVLTAEKKQVPTARLREQLQFSLRSSHGSPPFHVNDAVHLLYKYFRHTCSLDCRQT</sequence>
<reference evidence="1" key="2">
    <citation type="journal article" date="2015" name="Data Brief">
        <title>Shoot transcriptome of the giant reed, Arundo donax.</title>
        <authorList>
            <person name="Barrero R.A."/>
            <person name="Guerrero F.D."/>
            <person name="Moolhuijzen P."/>
            <person name="Goolsby J.A."/>
            <person name="Tidwell J."/>
            <person name="Bellgard S.E."/>
            <person name="Bellgard M.I."/>
        </authorList>
    </citation>
    <scope>NUCLEOTIDE SEQUENCE</scope>
    <source>
        <tissue evidence="1">Shoot tissue taken approximately 20 cm above the soil surface</tissue>
    </source>
</reference>
<evidence type="ECO:0000313" key="1">
    <source>
        <dbReference type="EMBL" id="JAD46389.1"/>
    </source>
</evidence>
<organism evidence="1">
    <name type="scientific">Arundo donax</name>
    <name type="common">Giant reed</name>
    <name type="synonym">Donax arundinaceus</name>
    <dbReference type="NCBI Taxonomy" id="35708"/>
    <lineage>
        <taxon>Eukaryota</taxon>
        <taxon>Viridiplantae</taxon>
        <taxon>Streptophyta</taxon>
        <taxon>Embryophyta</taxon>
        <taxon>Tracheophyta</taxon>
        <taxon>Spermatophyta</taxon>
        <taxon>Magnoliopsida</taxon>
        <taxon>Liliopsida</taxon>
        <taxon>Poales</taxon>
        <taxon>Poaceae</taxon>
        <taxon>PACMAD clade</taxon>
        <taxon>Arundinoideae</taxon>
        <taxon>Arundineae</taxon>
        <taxon>Arundo</taxon>
    </lineage>
</organism>
<dbReference type="EMBL" id="GBRH01251506">
    <property type="protein sequence ID" value="JAD46389.1"/>
    <property type="molecule type" value="Transcribed_RNA"/>
</dbReference>